<feature type="transmembrane region" description="Helical" evidence="1">
    <location>
        <begin position="49"/>
        <end position="76"/>
    </location>
</feature>
<dbReference type="Pfam" id="PF01569">
    <property type="entry name" value="PAP2"/>
    <property type="match status" value="1"/>
</dbReference>
<dbReference type="InterPro" id="IPR036938">
    <property type="entry name" value="PAP2/HPO_sf"/>
</dbReference>
<keyword evidence="1" id="KW-0472">Membrane</keyword>
<dbReference type="EMBL" id="FOTL01000045">
    <property type="protein sequence ID" value="SFL82222.1"/>
    <property type="molecule type" value="Genomic_DNA"/>
</dbReference>
<evidence type="ECO:0000313" key="4">
    <source>
        <dbReference type="Proteomes" id="UP000183442"/>
    </source>
</evidence>
<feature type="domain" description="Phosphatidic acid phosphatase type 2/haloperoxidase" evidence="2">
    <location>
        <begin position="80"/>
        <end position="194"/>
    </location>
</feature>
<feature type="transmembrane region" description="Helical" evidence="1">
    <location>
        <begin position="7"/>
        <end position="29"/>
    </location>
</feature>
<accession>A0A1I4KTU0</accession>
<dbReference type="SUPFAM" id="SSF48317">
    <property type="entry name" value="Acid phosphatase/Vanadium-dependent haloperoxidase"/>
    <property type="match status" value="1"/>
</dbReference>
<evidence type="ECO:0000256" key="1">
    <source>
        <dbReference type="SAM" id="Phobius"/>
    </source>
</evidence>
<dbReference type="RefSeq" id="WP_074798948.1">
    <property type="nucleotide sequence ID" value="NZ_FOTL01000045.1"/>
</dbReference>
<evidence type="ECO:0000313" key="3">
    <source>
        <dbReference type="EMBL" id="SFL82222.1"/>
    </source>
</evidence>
<feature type="transmembrane region" description="Helical" evidence="1">
    <location>
        <begin position="179"/>
        <end position="197"/>
    </location>
</feature>
<keyword evidence="1" id="KW-0812">Transmembrane</keyword>
<gene>
    <name evidence="3" type="ORF">SAMN02910297_01837</name>
</gene>
<sequence length="208" mass="23280">MNKKSIVIYTFTLSFIVLIILIKIDLTTSFDSSIYNLVTMNMNDNLTNIYKSITFLGSGVFITISCLLSLVLSFILKKRNIGLIITSCVTINSLFSEFLKIIIARPRPEILQITVENSYSFPSSHTVASVSLCGILLYLVLKREINKKIKLFLSIILVLLPILIGISRIYLGVHNLSDVLGGGILAITLLLIEIKIIEKKIYNNLLIK</sequence>
<organism evidence="3 4">
    <name type="scientific">Methanobrevibacter olleyae</name>
    <dbReference type="NCBI Taxonomy" id="294671"/>
    <lineage>
        <taxon>Archaea</taxon>
        <taxon>Methanobacteriati</taxon>
        <taxon>Methanobacteriota</taxon>
        <taxon>Methanomada group</taxon>
        <taxon>Methanobacteria</taxon>
        <taxon>Methanobacteriales</taxon>
        <taxon>Methanobacteriaceae</taxon>
        <taxon>Methanobrevibacter</taxon>
    </lineage>
</organism>
<dbReference type="PANTHER" id="PTHR14969">
    <property type="entry name" value="SPHINGOSINE-1-PHOSPHATE PHOSPHOHYDROLASE"/>
    <property type="match status" value="1"/>
</dbReference>
<feature type="transmembrane region" description="Helical" evidence="1">
    <location>
        <begin position="83"/>
        <end position="103"/>
    </location>
</feature>
<dbReference type="CDD" id="cd03392">
    <property type="entry name" value="PAP2_like_2"/>
    <property type="match status" value="1"/>
</dbReference>
<protein>
    <submittedName>
        <fullName evidence="3">Undecaprenyl-diphosphatase</fullName>
    </submittedName>
</protein>
<dbReference type="Gene3D" id="1.20.144.10">
    <property type="entry name" value="Phosphatidic acid phosphatase type 2/haloperoxidase"/>
    <property type="match status" value="2"/>
</dbReference>
<dbReference type="Proteomes" id="UP000183442">
    <property type="component" value="Unassembled WGS sequence"/>
</dbReference>
<dbReference type="InterPro" id="IPR000326">
    <property type="entry name" value="PAP2/HPO"/>
</dbReference>
<name>A0A1I4KTU0_METOL</name>
<keyword evidence="1" id="KW-1133">Transmembrane helix</keyword>
<feature type="transmembrane region" description="Helical" evidence="1">
    <location>
        <begin position="123"/>
        <end position="141"/>
    </location>
</feature>
<evidence type="ECO:0000259" key="2">
    <source>
        <dbReference type="SMART" id="SM00014"/>
    </source>
</evidence>
<dbReference type="PANTHER" id="PTHR14969:SF13">
    <property type="entry name" value="AT30094P"/>
    <property type="match status" value="1"/>
</dbReference>
<dbReference type="AlphaFoldDB" id="A0A1I4KTU0"/>
<feature type="transmembrane region" description="Helical" evidence="1">
    <location>
        <begin position="153"/>
        <end position="173"/>
    </location>
</feature>
<dbReference type="OrthoDB" id="10182at2157"/>
<proteinExistence type="predicted"/>
<dbReference type="SMART" id="SM00014">
    <property type="entry name" value="acidPPc"/>
    <property type="match status" value="1"/>
</dbReference>
<reference evidence="4" key="1">
    <citation type="submission" date="2016-10" db="EMBL/GenBank/DDBJ databases">
        <authorList>
            <person name="Varghese N."/>
        </authorList>
    </citation>
    <scope>NUCLEOTIDE SEQUENCE [LARGE SCALE GENOMIC DNA]</scope>
    <source>
        <strain evidence="4">DSM 16632</strain>
    </source>
</reference>